<reference evidence="1 2" key="1">
    <citation type="submission" date="2015-07" db="EMBL/GenBank/DDBJ databases">
        <title>The genome of Dufourea novaeangliae.</title>
        <authorList>
            <person name="Pan H."/>
            <person name="Kapheim K."/>
        </authorList>
    </citation>
    <scope>NUCLEOTIDE SEQUENCE [LARGE SCALE GENOMIC DNA]</scope>
    <source>
        <strain evidence="1">0120121106</strain>
        <tissue evidence="1">Whole body</tissue>
    </source>
</reference>
<protein>
    <recommendedName>
        <fullName evidence="3">THAP-type domain-containing protein</fullName>
    </recommendedName>
</protein>
<sequence length="82" mass="9374">MCSLYSVKKVKNLLIIVYKIPISTMSDIKHRSTCVVPQCPSKSKDPSHHFRQKEDIAQKWVAAVKNQKLLSSSHKELVKQVL</sequence>
<accession>A0A154P062</accession>
<proteinExistence type="predicted"/>
<dbReference type="Proteomes" id="UP000076502">
    <property type="component" value="Unassembled WGS sequence"/>
</dbReference>
<organism evidence="1 2">
    <name type="scientific">Dufourea novaeangliae</name>
    <name type="common">Sweat bee</name>
    <dbReference type="NCBI Taxonomy" id="178035"/>
    <lineage>
        <taxon>Eukaryota</taxon>
        <taxon>Metazoa</taxon>
        <taxon>Ecdysozoa</taxon>
        <taxon>Arthropoda</taxon>
        <taxon>Hexapoda</taxon>
        <taxon>Insecta</taxon>
        <taxon>Pterygota</taxon>
        <taxon>Neoptera</taxon>
        <taxon>Endopterygota</taxon>
        <taxon>Hymenoptera</taxon>
        <taxon>Apocrita</taxon>
        <taxon>Aculeata</taxon>
        <taxon>Apoidea</taxon>
        <taxon>Anthophila</taxon>
        <taxon>Halictidae</taxon>
        <taxon>Rophitinae</taxon>
        <taxon>Dufourea</taxon>
    </lineage>
</organism>
<evidence type="ECO:0000313" key="1">
    <source>
        <dbReference type="EMBL" id="KZC05257.1"/>
    </source>
</evidence>
<keyword evidence="2" id="KW-1185">Reference proteome</keyword>
<gene>
    <name evidence="1" type="ORF">WN55_08864</name>
</gene>
<dbReference type="EMBL" id="KQ434786">
    <property type="protein sequence ID" value="KZC05257.1"/>
    <property type="molecule type" value="Genomic_DNA"/>
</dbReference>
<evidence type="ECO:0008006" key="3">
    <source>
        <dbReference type="Google" id="ProtNLM"/>
    </source>
</evidence>
<evidence type="ECO:0000313" key="2">
    <source>
        <dbReference type="Proteomes" id="UP000076502"/>
    </source>
</evidence>
<dbReference type="AlphaFoldDB" id="A0A154P062"/>
<name>A0A154P062_DUFNO</name>